<dbReference type="InterPro" id="IPR033891">
    <property type="entry name" value="TTC38"/>
</dbReference>
<evidence type="ECO:0000313" key="5">
    <source>
        <dbReference type="EMBL" id="MFD1784206.1"/>
    </source>
</evidence>
<dbReference type="Gene3D" id="1.25.40.10">
    <property type="entry name" value="Tetratricopeptide repeat domain"/>
    <property type="match status" value="1"/>
</dbReference>
<evidence type="ECO:0000256" key="1">
    <source>
        <dbReference type="ARBA" id="ARBA00005857"/>
    </source>
</evidence>
<dbReference type="CDD" id="cd05804">
    <property type="entry name" value="StaR_like"/>
    <property type="match status" value="1"/>
</dbReference>
<protein>
    <recommendedName>
        <fullName evidence="2">Tetratricopeptide repeat protein 38</fullName>
    </recommendedName>
</protein>
<organism evidence="5 6">
    <name type="scientific">Phenylobacterium terrae</name>
    <dbReference type="NCBI Taxonomy" id="2665495"/>
    <lineage>
        <taxon>Bacteria</taxon>
        <taxon>Pseudomonadati</taxon>
        <taxon>Pseudomonadota</taxon>
        <taxon>Alphaproteobacteria</taxon>
        <taxon>Caulobacterales</taxon>
        <taxon>Caulobacteraceae</taxon>
        <taxon>Phenylobacterium</taxon>
    </lineage>
</organism>
<comment type="caution">
    <text evidence="5">The sequence shown here is derived from an EMBL/GenBank/DDBJ whole genome shotgun (WGS) entry which is preliminary data.</text>
</comment>
<accession>A0ABW4N2G2</accession>
<keyword evidence="6" id="KW-1185">Reference proteome</keyword>
<evidence type="ECO:0000256" key="4">
    <source>
        <dbReference type="ARBA" id="ARBA00022803"/>
    </source>
</evidence>
<evidence type="ECO:0000313" key="6">
    <source>
        <dbReference type="Proteomes" id="UP001597237"/>
    </source>
</evidence>
<comment type="similarity">
    <text evidence="1">Belongs to the TTC38 family.</text>
</comment>
<proteinExistence type="inferred from homology"/>
<keyword evidence="4" id="KW-0802">TPR repeat</keyword>
<dbReference type="RefSeq" id="WP_377283841.1">
    <property type="nucleotide sequence ID" value="NZ_JBHRSI010000009.1"/>
</dbReference>
<dbReference type="EMBL" id="JBHUEY010000001">
    <property type="protein sequence ID" value="MFD1784206.1"/>
    <property type="molecule type" value="Genomic_DNA"/>
</dbReference>
<name>A0ABW4N2G2_9CAUL</name>
<dbReference type="InterPro" id="IPR011990">
    <property type="entry name" value="TPR-like_helical_dom_sf"/>
</dbReference>
<dbReference type="Proteomes" id="UP001597237">
    <property type="component" value="Unassembled WGS sequence"/>
</dbReference>
<sequence length="436" mass="47243">MHRRDISGLIVSGASAAAVDAYNEAVDCFHCYAGPAPELIEQAIADSPGFTMAHVLKAWMNLVGAPPEAQADGFAAYEAAVALGGDDREKGHIAALTALVGGEIQCASRILEDVAIEHPRDALALHFGQLCDYFTGDARMMRDRIARALPFWSESQPDYHAVLGFAAFGLEEAGYYGRAEALGRKAVELQPRNGWARHAVAHVLEMQDRRADGIAFMREDIPSWTEESFFQVHNWWHLGLFHLGLGDVQEVLNLWDGPIYGEPSQVLMDMVDAAAMLWRLQLAGVDVGARWGKIADVYETKAAFGRSAFDDAHATMAFVGAGRREGIEAVLAAQKAALEGPGDNAEAVRVVGLPLIQGIQAYGEGDWGGCVERLREVRNRAYRFGGSNAQRDLIDITLIEAARRAGELSLERALLAERAAAKPDIPGEGRVLSRAA</sequence>
<dbReference type="PANTHER" id="PTHR16263:SF4">
    <property type="entry name" value="TETRATRICOPEPTIDE REPEAT PROTEIN 38"/>
    <property type="match status" value="1"/>
</dbReference>
<evidence type="ECO:0000256" key="3">
    <source>
        <dbReference type="ARBA" id="ARBA00022737"/>
    </source>
</evidence>
<dbReference type="PANTHER" id="PTHR16263">
    <property type="entry name" value="TETRATRICOPEPTIDE REPEAT PROTEIN 38"/>
    <property type="match status" value="1"/>
</dbReference>
<evidence type="ECO:0000256" key="2">
    <source>
        <dbReference type="ARBA" id="ARBA00019992"/>
    </source>
</evidence>
<dbReference type="SUPFAM" id="SSF48452">
    <property type="entry name" value="TPR-like"/>
    <property type="match status" value="1"/>
</dbReference>
<gene>
    <name evidence="5" type="ORF">ACFSC0_12430</name>
</gene>
<keyword evidence="3" id="KW-0677">Repeat</keyword>
<reference evidence="6" key="1">
    <citation type="journal article" date="2019" name="Int. J. Syst. Evol. Microbiol.">
        <title>The Global Catalogue of Microorganisms (GCM) 10K type strain sequencing project: providing services to taxonomists for standard genome sequencing and annotation.</title>
        <authorList>
            <consortium name="The Broad Institute Genomics Platform"/>
            <consortium name="The Broad Institute Genome Sequencing Center for Infectious Disease"/>
            <person name="Wu L."/>
            <person name="Ma J."/>
        </authorList>
    </citation>
    <scope>NUCLEOTIDE SEQUENCE [LARGE SCALE GENOMIC DNA]</scope>
    <source>
        <strain evidence="6">DFY28</strain>
    </source>
</reference>